<gene>
    <name evidence="2" type="ORF">DARMORV10_A08P25110.1</name>
</gene>
<reference evidence="2" key="1">
    <citation type="submission" date="2021-01" db="EMBL/GenBank/DDBJ databases">
        <authorList>
            <consortium name="Genoscope - CEA"/>
            <person name="William W."/>
        </authorList>
    </citation>
    <scope>NUCLEOTIDE SEQUENCE</scope>
</reference>
<evidence type="ECO:0000313" key="2">
    <source>
        <dbReference type="EMBL" id="CAF2251722.1"/>
    </source>
</evidence>
<dbReference type="EMBL" id="HG994362">
    <property type="protein sequence ID" value="CAF2251722.1"/>
    <property type="molecule type" value="Genomic_DNA"/>
</dbReference>
<dbReference type="Proteomes" id="UP001295469">
    <property type="component" value="Chromosome A08"/>
</dbReference>
<name>A0A817A736_BRANA</name>
<accession>A0A817A736</accession>
<proteinExistence type="predicted"/>
<sequence>WEQDSPPSGLLLELKQFLPNSQRGIGICGGSSSVPPLLRAQDKNRLNSLMTLMKTRQCGITVMALGPCQVSRLTHATTSKHNNNRLSKQQQDGIVKLSNNNSVTWLP</sequence>
<feature type="non-terminal residue" evidence="2">
    <location>
        <position position="1"/>
    </location>
</feature>
<protein>
    <submittedName>
        <fullName evidence="2">(rape) hypothetical protein</fullName>
    </submittedName>
</protein>
<dbReference type="AlphaFoldDB" id="A0A817A736"/>
<organism evidence="2">
    <name type="scientific">Brassica napus</name>
    <name type="common">Rape</name>
    <dbReference type="NCBI Taxonomy" id="3708"/>
    <lineage>
        <taxon>Eukaryota</taxon>
        <taxon>Viridiplantae</taxon>
        <taxon>Streptophyta</taxon>
        <taxon>Embryophyta</taxon>
        <taxon>Tracheophyta</taxon>
        <taxon>Spermatophyta</taxon>
        <taxon>Magnoliopsida</taxon>
        <taxon>eudicotyledons</taxon>
        <taxon>Gunneridae</taxon>
        <taxon>Pentapetalae</taxon>
        <taxon>rosids</taxon>
        <taxon>malvids</taxon>
        <taxon>Brassicales</taxon>
        <taxon>Brassicaceae</taxon>
        <taxon>Brassiceae</taxon>
        <taxon>Brassica</taxon>
    </lineage>
</organism>
<evidence type="ECO:0000256" key="1">
    <source>
        <dbReference type="SAM" id="MobiDB-lite"/>
    </source>
</evidence>
<feature type="region of interest" description="Disordered" evidence="1">
    <location>
        <begin position="78"/>
        <end position="107"/>
    </location>
</feature>